<organism evidence="1 3">
    <name type="scientific">Raoultella ornithinolytica</name>
    <name type="common">Klebsiella ornithinolytica</name>
    <dbReference type="NCBI Taxonomy" id="54291"/>
    <lineage>
        <taxon>Bacteria</taxon>
        <taxon>Pseudomonadati</taxon>
        <taxon>Pseudomonadota</taxon>
        <taxon>Gammaproteobacteria</taxon>
        <taxon>Enterobacterales</taxon>
        <taxon>Enterobacteriaceae</taxon>
        <taxon>Klebsiella/Raoultella group</taxon>
        <taxon>Raoultella</taxon>
    </lineage>
</organism>
<reference evidence="1 3" key="1">
    <citation type="submission" date="2017-07" db="EMBL/GenBank/DDBJ databases">
        <title>Raoultella ornithinolytica strain HH3 draft genome.</title>
        <authorList>
            <person name="Duceppe M.-O."/>
            <person name="Huang H."/>
            <person name="Phipps-Todd B."/>
        </authorList>
    </citation>
    <scope>NUCLEOTIDE SEQUENCE [LARGE SCALE GENOMIC DNA]</scope>
    <source>
        <strain evidence="1 3">HH3</strain>
    </source>
</reference>
<evidence type="ECO:0000313" key="2">
    <source>
        <dbReference type="EMBL" id="UXE40550.1"/>
    </source>
</evidence>
<name>A0A6S4Y356_RAOOR</name>
<evidence type="ECO:0000313" key="3">
    <source>
        <dbReference type="Proteomes" id="UP000229713"/>
    </source>
</evidence>
<reference evidence="2" key="2">
    <citation type="submission" date="2022-09" db="EMBL/GenBank/DDBJ databases">
        <title>Multidrug resistance Raoultella ornithinolytica Strain MQB_Silv_108.</title>
        <authorList>
            <person name="Quintela-Baluja M."/>
        </authorList>
    </citation>
    <scope>NUCLEOTIDE SEQUENCE</scope>
    <source>
        <strain evidence="2">MQB_Silv_108</strain>
    </source>
</reference>
<sequence>MLYTVECNYTDPESEQEWNTFYSQQKLPALISVAGFSSSQRFKALKPGGSRYLAIHTVKYAEVLTSEEYKLKGGGHFSRWQNHITDWQRNLYECDGTAPAVASDEILLLSTQPLSFIEGLGYPALQMQASGLDKMPARRIAWVVTRETAAQLADMPGVNFYAPLTAQLTNPAQA</sequence>
<gene>
    <name evidence="1" type="ORF">CFY86_14745</name>
    <name evidence="2" type="ORF">N2J37_12785</name>
</gene>
<dbReference type="Proteomes" id="UP000229713">
    <property type="component" value="Unassembled WGS sequence"/>
</dbReference>
<accession>A0A6S4Y356</accession>
<dbReference type="Proteomes" id="UP001064206">
    <property type="component" value="Chromosome"/>
</dbReference>
<dbReference type="EMBL" id="CP104450">
    <property type="protein sequence ID" value="UXE40550.1"/>
    <property type="molecule type" value="Genomic_DNA"/>
</dbReference>
<dbReference type="AlphaFoldDB" id="A0A6S4Y356"/>
<proteinExistence type="predicted"/>
<dbReference type="EMBL" id="NKYI01000022">
    <property type="protein sequence ID" value="PIK83525.1"/>
    <property type="molecule type" value="Genomic_DNA"/>
</dbReference>
<protein>
    <submittedName>
        <fullName evidence="1">Sugar ABC transporter</fullName>
    </submittedName>
</protein>
<evidence type="ECO:0000313" key="1">
    <source>
        <dbReference type="EMBL" id="PIK83525.1"/>
    </source>
</evidence>
<dbReference type="RefSeq" id="WP_015584216.1">
    <property type="nucleotide sequence ID" value="NZ_AP021983.1"/>
</dbReference>